<dbReference type="AlphaFoldDB" id="A0A3A8R927"/>
<dbReference type="OrthoDB" id="5482013at2"/>
<name>A0A3A8R927_9BACT</name>
<sequence>MKRLFLLSTLALAAGCYTKESEAPTGLSSFRVEVTGITTGDSPGTLLPVVNACVAKYGNDQTRVPLELRGTAECPYTLPRTDVDIALAITAIDGTGGEMTSFNGPVSFRVIPGDLTGDYGTRWAQLTNGKGTGSVRVAHLYGETHVWVQDQDLELDYADGGVVGDLSQLPVEPSKRTYATGLSHGIRFEEPSLSTINLPEGGSETSVFIKQFMRIGRNPEAGEPLVQNCADPADPNNGKQMMLLVTGTDSSGFYVTDMTACRVPEKSVAGANVQTAEPDGFNPGRFNSIYIYNYSFPEGLDSGDLLWTLSGTVAEFTNTTQMSFPAWTLRENVRLLPQEQWNKYLKEVPPVEVNGRLCGYSSSPYLDDILCGYSYKNYKMESLESSLVKLRRVKFPKVFRNCDANGNNDMPMFCPVGPSATRSWQNCFEEPPDDPDLPERQCVIDCTLGIGEYAGTICAEKTTYTSFGQFVVEMNATGPASLGMDESVPNRIMSVNVGTTSVKPSKTLPPGYRLNIICDQPVRARFGGDNVTADQTGTLIPANSRYEYTLKDSEVTVALVRDAAATANAACKVAPDTRSRISLQIKDAVPDLNPDCSETDPDAAKALQCKQLRAATFDVVGHLKHVGPARPRWNVLPRDQDDLCCYPGPGMECPKPIKPCP</sequence>
<comment type="caution">
    <text evidence="1">The sequence shown here is derived from an EMBL/GenBank/DDBJ whole genome shotgun (WGS) entry which is preliminary data.</text>
</comment>
<accession>A0A3A8R927</accession>
<dbReference type="Proteomes" id="UP000282656">
    <property type="component" value="Unassembled WGS sequence"/>
</dbReference>
<dbReference type="PROSITE" id="PS51257">
    <property type="entry name" value="PROKAR_LIPOPROTEIN"/>
    <property type="match status" value="1"/>
</dbReference>
<protein>
    <recommendedName>
        <fullName evidence="3">Lipoprotein</fullName>
    </recommendedName>
</protein>
<evidence type="ECO:0000313" key="1">
    <source>
        <dbReference type="EMBL" id="RKH73772.1"/>
    </source>
</evidence>
<reference evidence="2" key="1">
    <citation type="submission" date="2018-09" db="EMBL/GenBank/DDBJ databases">
        <authorList>
            <person name="Livingstone P.G."/>
            <person name="Whitworth D.E."/>
        </authorList>
    </citation>
    <scope>NUCLEOTIDE SEQUENCE [LARGE SCALE GENOMIC DNA]</scope>
    <source>
        <strain evidence="2">AB047A</strain>
    </source>
</reference>
<dbReference type="EMBL" id="RAWM01000002">
    <property type="protein sequence ID" value="RKH73772.1"/>
    <property type="molecule type" value="Genomic_DNA"/>
</dbReference>
<organism evidence="1 2">
    <name type="scientific">Corallococcus interemptor</name>
    <dbReference type="NCBI Taxonomy" id="2316720"/>
    <lineage>
        <taxon>Bacteria</taxon>
        <taxon>Pseudomonadati</taxon>
        <taxon>Myxococcota</taxon>
        <taxon>Myxococcia</taxon>
        <taxon>Myxococcales</taxon>
        <taxon>Cystobacterineae</taxon>
        <taxon>Myxococcaceae</taxon>
        <taxon>Corallococcus</taxon>
    </lineage>
</organism>
<gene>
    <name evidence="1" type="ORF">D7X96_01155</name>
</gene>
<evidence type="ECO:0008006" key="3">
    <source>
        <dbReference type="Google" id="ProtNLM"/>
    </source>
</evidence>
<keyword evidence="2" id="KW-1185">Reference proteome</keyword>
<dbReference type="RefSeq" id="WP_120546770.1">
    <property type="nucleotide sequence ID" value="NZ_RAWM01000002.1"/>
</dbReference>
<proteinExistence type="predicted"/>
<evidence type="ECO:0000313" key="2">
    <source>
        <dbReference type="Proteomes" id="UP000282656"/>
    </source>
</evidence>